<gene>
    <name evidence="3" type="ORF">M409DRAFT_51780</name>
</gene>
<sequence>MHIKSLLLVPAVLALQAAAVALPQDDGDVTIGGSDATGNESADLIAAYEEVEEQIPDPVAAPVGAGSSELPENTDDIADAAAEDAVSGGLTKRGSCKQQPSKFTSGPDVSTLSSEQWEGLNYWKTTSLNAPTPNGYYQVRSWRALNASAEAQPYRGYTSDLTTYDTNKCAARCTSISGCNSFDIYFERNPKVNLDKTKCPTSDAQTLVKCAFYGNPLVSSEATNDGQYTGRDFYTSIAGSNAYTVIPPTPAGFTGPVSFGAYTIKAPQGSNTCTYTQEQKTFPGVGYDPQVCADACNAKSDYNQRQAAKTSNPTNYRKCRFFDAYVAYKNDENPLFTCTYYTQGYGAGYATNLDQYNGDGDHFTHGSSNGYYLEERQ</sequence>
<dbReference type="GeneID" id="54565176"/>
<evidence type="ECO:0008006" key="5">
    <source>
        <dbReference type="Google" id="ProtNLM"/>
    </source>
</evidence>
<dbReference type="OrthoDB" id="271448at2759"/>
<evidence type="ECO:0000256" key="2">
    <source>
        <dbReference type="SAM" id="SignalP"/>
    </source>
</evidence>
<feature type="compositionally biased region" description="Polar residues" evidence="1">
    <location>
        <begin position="96"/>
        <end position="110"/>
    </location>
</feature>
<keyword evidence="4" id="KW-1185">Reference proteome</keyword>
<dbReference type="EMBL" id="ML993586">
    <property type="protein sequence ID" value="KAF2170002.1"/>
    <property type="molecule type" value="Genomic_DNA"/>
</dbReference>
<dbReference type="AlphaFoldDB" id="A0A6A6CW11"/>
<accession>A0A6A6CW11</accession>
<feature type="signal peptide" evidence="2">
    <location>
        <begin position="1"/>
        <end position="21"/>
    </location>
</feature>
<name>A0A6A6CW11_ZASCE</name>
<evidence type="ECO:0000256" key="1">
    <source>
        <dbReference type="SAM" id="MobiDB-lite"/>
    </source>
</evidence>
<dbReference type="Proteomes" id="UP000799537">
    <property type="component" value="Unassembled WGS sequence"/>
</dbReference>
<evidence type="ECO:0000313" key="3">
    <source>
        <dbReference type="EMBL" id="KAF2170002.1"/>
    </source>
</evidence>
<organism evidence="3 4">
    <name type="scientific">Zasmidium cellare ATCC 36951</name>
    <dbReference type="NCBI Taxonomy" id="1080233"/>
    <lineage>
        <taxon>Eukaryota</taxon>
        <taxon>Fungi</taxon>
        <taxon>Dikarya</taxon>
        <taxon>Ascomycota</taxon>
        <taxon>Pezizomycotina</taxon>
        <taxon>Dothideomycetes</taxon>
        <taxon>Dothideomycetidae</taxon>
        <taxon>Mycosphaerellales</taxon>
        <taxon>Mycosphaerellaceae</taxon>
        <taxon>Zasmidium</taxon>
    </lineage>
</organism>
<feature type="region of interest" description="Disordered" evidence="1">
    <location>
        <begin position="89"/>
        <end position="110"/>
    </location>
</feature>
<proteinExistence type="predicted"/>
<dbReference type="PANTHER" id="PTHR36578">
    <property type="entry name" value="CHROMOSOME 15, WHOLE GENOME SHOTGUN SEQUENCE"/>
    <property type="match status" value="1"/>
</dbReference>
<keyword evidence="2" id="KW-0732">Signal</keyword>
<protein>
    <recommendedName>
        <fullName evidence="5">Apple domain-containing protein</fullName>
    </recommendedName>
</protein>
<evidence type="ECO:0000313" key="4">
    <source>
        <dbReference type="Proteomes" id="UP000799537"/>
    </source>
</evidence>
<feature type="chain" id="PRO_5025333881" description="Apple domain-containing protein" evidence="2">
    <location>
        <begin position="22"/>
        <end position="377"/>
    </location>
</feature>
<reference evidence="3" key="1">
    <citation type="journal article" date="2020" name="Stud. Mycol.">
        <title>101 Dothideomycetes genomes: a test case for predicting lifestyles and emergence of pathogens.</title>
        <authorList>
            <person name="Haridas S."/>
            <person name="Albert R."/>
            <person name="Binder M."/>
            <person name="Bloem J."/>
            <person name="Labutti K."/>
            <person name="Salamov A."/>
            <person name="Andreopoulos B."/>
            <person name="Baker S."/>
            <person name="Barry K."/>
            <person name="Bills G."/>
            <person name="Bluhm B."/>
            <person name="Cannon C."/>
            <person name="Castanera R."/>
            <person name="Culley D."/>
            <person name="Daum C."/>
            <person name="Ezra D."/>
            <person name="Gonzalez J."/>
            <person name="Henrissat B."/>
            <person name="Kuo A."/>
            <person name="Liang C."/>
            <person name="Lipzen A."/>
            <person name="Lutzoni F."/>
            <person name="Magnuson J."/>
            <person name="Mondo S."/>
            <person name="Nolan M."/>
            <person name="Ohm R."/>
            <person name="Pangilinan J."/>
            <person name="Park H.-J."/>
            <person name="Ramirez L."/>
            <person name="Alfaro M."/>
            <person name="Sun H."/>
            <person name="Tritt A."/>
            <person name="Yoshinaga Y."/>
            <person name="Zwiers L.-H."/>
            <person name="Turgeon B."/>
            <person name="Goodwin S."/>
            <person name="Spatafora J."/>
            <person name="Crous P."/>
            <person name="Grigoriev I."/>
        </authorList>
    </citation>
    <scope>NUCLEOTIDE SEQUENCE</scope>
    <source>
        <strain evidence="3">ATCC 36951</strain>
    </source>
</reference>
<dbReference type="PANTHER" id="PTHR36578:SF1">
    <property type="entry name" value="APPLE DOMAIN-CONTAINING PROTEIN"/>
    <property type="match status" value="1"/>
</dbReference>
<dbReference type="RefSeq" id="XP_033670891.1">
    <property type="nucleotide sequence ID" value="XM_033811904.1"/>
</dbReference>